<dbReference type="EMBL" id="LEKV01000916">
    <property type="protein sequence ID" value="KVI11099.1"/>
    <property type="molecule type" value="Genomic_DNA"/>
</dbReference>
<evidence type="ECO:0000313" key="2">
    <source>
        <dbReference type="EMBL" id="KVI11099.1"/>
    </source>
</evidence>
<comment type="caution">
    <text evidence="2">The sequence shown here is derived from an EMBL/GenBank/DDBJ whole genome shotgun (WGS) entry which is preliminary data.</text>
</comment>
<sequence>MTYEKSRGTGETTTLTLSSPLDPGGPKATTGSFTFLRRFSSGRSSDLSSSAFPAALYNKDLLPTKSFFRFDAPAETFDGINHIKFEIPASFRRQSKKKTRCTGKVSTDED</sequence>
<gene>
    <name evidence="2" type="ORF">Ccrd_010495</name>
</gene>
<evidence type="ECO:0000256" key="1">
    <source>
        <dbReference type="SAM" id="MobiDB-lite"/>
    </source>
</evidence>
<dbReference type="AlphaFoldDB" id="A0A103YL61"/>
<reference evidence="2 3" key="1">
    <citation type="journal article" date="2016" name="Sci. Rep.">
        <title>The genome sequence of the outbreeding globe artichoke constructed de novo incorporating a phase-aware low-pass sequencing strategy of F1 progeny.</title>
        <authorList>
            <person name="Scaglione D."/>
            <person name="Reyes-Chin-Wo S."/>
            <person name="Acquadro A."/>
            <person name="Froenicke L."/>
            <person name="Portis E."/>
            <person name="Beitel C."/>
            <person name="Tirone M."/>
            <person name="Mauro R."/>
            <person name="Lo Monaco A."/>
            <person name="Mauromicale G."/>
            <person name="Faccioli P."/>
            <person name="Cattivelli L."/>
            <person name="Rieseberg L."/>
            <person name="Michelmore R."/>
            <person name="Lanteri S."/>
        </authorList>
    </citation>
    <scope>NUCLEOTIDE SEQUENCE [LARGE SCALE GENOMIC DNA]</scope>
    <source>
        <strain evidence="2">2C</strain>
    </source>
</reference>
<keyword evidence="3" id="KW-1185">Reference proteome</keyword>
<feature type="compositionally biased region" description="Low complexity" evidence="1">
    <location>
        <begin position="9"/>
        <end position="19"/>
    </location>
</feature>
<feature type="region of interest" description="Disordered" evidence="1">
    <location>
        <begin position="1"/>
        <end position="29"/>
    </location>
</feature>
<dbReference type="Gramene" id="KVI11099">
    <property type="protein sequence ID" value="KVI11099"/>
    <property type="gene ID" value="Ccrd_010495"/>
</dbReference>
<accession>A0A103YL61</accession>
<proteinExistence type="predicted"/>
<evidence type="ECO:0000313" key="3">
    <source>
        <dbReference type="Proteomes" id="UP000243975"/>
    </source>
</evidence>
<name>A0A103YL61_CYNCS</name>
<dbReference type="Proteomes" id="UP000243975">
    <property type="component" value="Unassembled WGS sequence"/>
</dbReference>
<organism evidence="2 3">
    <name type="scientific">Cynara cardunculus var. scolymus</name>
    <name type="common">Globe artichoke</name>
    <name type="synonym">Cynara scolymus</name>
    <dbReference type="NCBI Taxonomy" id="59895"/>
    <lineage>
        <taxon>Eukaryota</taxon>
        <taxon>Viridiplantae</taxon>
        <taxon>Streptophyta</taxon>
        <taxon>Embryophyta</taxon>
        <taxon>Tracheophyta</taxon>
        <taxon>Spermatophyta</taxon>
        <taxon>Magnoliopsida</taxon>
        <taxon>eudicotyledons</taxon>
        <taxon>Gunneridae</taxon>
        <taxon>Pentapetalae</taxon>
        <taxon>asterids</taxon>
        <taxon>campanulids</taxon>
        <taxon>Asterales</taxon>
        <taxon>Asteraceae</taxon>
        <taxon>Carduoideae</taxon>
        <taxon>Cardueae</taxon>
        <taxon>Carduinae</taxon>
        <taxon>Cynara</taxon>
    </lineage>
</organism>
<protein>
    <submittedName>
        <fullName evidence="2">Uncharacterized protein</fullName>
    </submittedName>
</protein>